<protein>
    <submittedName>
        <fullName evidence="2">Uncharacterized protein</fullName>
    </submittedName>
</protein>
<dbReference type="RefSeq" id="WP_015025199.1">
    <property type="nucleotide sequence ID" value="NC_018721.1"/>
</dbReference>
<evidence type="ECO:0000256" key="1">
    <source>
        <dbReference type="SAM" id="MobiDB-lite"/>
    </source>
</evidence>
<organism evidence="2 3">
    <name type="scientific">Psychroflexus torquis (strain ATCC 700755 / CIP 106069 / ACAM 623)</name>
    <dbReference type="NCBI Taxonomy" id="313595"/>
    <lineage>
        <taxon>Bacteria</taxon>
        <taxon>Pseudomonadati</taxon>
        <taxon>Bacteroidota</taxon>
        <taxon>Flavobacteriia</taxon>
        <taxon>Flavobacteriales</taxon>
        <taxon>Flavobacteriaceae</taxon>
        <taxon>Psychroflexus</taxon>
    </lineage>
</organism>
<dbReference type="AlphaFoldDB" id="K4IGK3"/>
<dbReference type="eggNOG" id="ENOG502ZBPA">
    <property type="taxonomic scope" value="Bacteria"/>
</dbReference>
<accession>K4IGK3</accession>
<feature type="region of interest" description="Disordered" evidence="1">
    <location>
        <begin position="20"/>
        <end position="39"/>
    </location>
</feature>
<dbReference type="STRING" id="313595.P700755_002939"/>
<dbReference type="OrthoDB" id="892266at2"/>
<dbReference type="KEGG" id="ptq:P700755_002939"/>
<keyword evidence="3" id="KW-1185">Reference proteome</keyword>
<dbReference type="HOGENOM" id="CLU_1233882_0_0_10"/>
<reference evidence="2" key="2">
    <citation type="submission" date="2012-09" db="EMBL/GenBank/DDBJ databases">
        <title>The complete sequence of Psychroflexus torquis an extreme psychrophile from sea-ice that is stimulated by light.</title>
        <authorList>
            <person name="Feng S."/>
            <person name="Powell S.M."/>
            <person name="Bowman J.P."/>
        </authorList>
    </citation>
    <scope>NUCLEOTIDE SEQUENCE [LARGE SCALE GENOMIC DNA]</scope>
    <source>
        <strain evidence="2">ATCC 700755</strain>
    </source>
</reference>
<gene>
    <name evidence="2" type="ordered locus">P700755_002939</name>
</gene>
<reference evidence="2" key="1">
    <citation type="submission" date="2006-03" db="EMBL/GenBank/DDBJ databases">
        <authorList>
            <person name="Bowman J."/>
            <person name="Ferriera S."/>
            <person name="Johnson J."/>
            <person name="Kravitz S."/>
            <person name="Halpern A."/>
            <person name="Remington K."/>
            <person name="Beeson K."/>
            <person name="Tran B."/>
            <person name="Rogers Y.-H."/>
            <person name="Friedman R."/>
            <person name="Venter J.C."/>
        </authorList>
    </citation>
    <scope>NUCLEOTIDE SEQUENCE [LARGE SCALE GENOMIC DNA]</scope>
    <source>
        <strain evidence="2">ATCC 700755</strain>
    </source>
</reference>
<evidence type="ECO:0000313" key="2">
    <source>
        <dbReference type="EMBL" id="AFU69642.1"/>
    </source>
</evidence>
<sequence>MKIFTFILLSVVLWSCQSQKDKKEENQSSPEAGETSMEEPSLLEEIANANGYSNWSDVETFKYTFNVDAGENHSERSWEWNPKIDQVSMTTKDTTVTYKRSEMTEELKSIDQAFINDKYWLVFPFQLVWDENFDYETQENVEAPISKEKLTEVTVMYSETAGYTPGDTYKIYLDDAMRIQEWSYIPNGSKKPVLVTTWEDYEDFKGLRLAKNHKTKDGNFRLYFTNISVN</sequence>
<proteinExistence type="predicted"/>
<dbReference type="EMBL" id="CP003879">
    <property type="protein sequence ID" value="AFU69642.1"/>
    <property type="molecule type" value="Genomic_DNA"/>
</dbReference>
<evidence type="ECO:0000313" key="3">
    <source>
        <dbReference type="Proteomes" id="UP000008514"/>
    </source>
</evidence>
<name>K4IGK3_PSYTT</name>
<dbReference type="Proteomes" id="UP000008514">
    <property type="component" value="Chromosome"/>
</dbReference>